<sequence>MVRTSVLAVCYPARTMVLAEAAIDPARDQALDAAERLFYERGIHAVGMDDVRSASGLALRRLYRLFPSKMKLVCAYLERRNDRWLDSLKAHVSAVDTGPRGQVLAIFDWLQCWFEAPGFRGCAFINAFGESGATSPEIVGIARRHKSEFQSYVTDLVIAAGATASVGAQVALLAEGAMVTAAISTSPEPANWAKDAAEVLLPR</sequence>
<dbReference type="Proteomes" id="UP001298593">
    <property type="component" value="Unassembled WGS sequence"/>
</dbReference>
<evidence type="ECO:0000256" key="3">
    <source>
        <dbReference type="ARBA" id="ARBA00023163"/>
    </source>
</evidence>
<keyword evidence="7" id="KW-1185">Reference proteome</keyword>
<comment type="caution">
    <text evidence="6">The sequence shown here is derived from an EMBL/GenBank/DDBJ whole genome shotgun (WGS) entry which is preliminary data.</text>
</comment>
<evidence type="ECO:0000256" key="1">
    <source>
        <dbReference type="ARBA" id="ARBA00023015"/>
    </source>
</evidence>
<dbReference type="RefSeq" id="WP_329780085.1">
    <property type="nucleotide sequence ID" value="NZ_JAYJJU010000012.1"/>
</dbReference>
<keyword evidence="3" id="KW-0804">Transcription</keyword>
<reference evidence="6 7" key="1">
    <citation type="submission" date="2023-12" db="EMBL/GenBank/DDBJ databases">
        <title>Description of new species of Mycobacterium terrae complex isolated from sewage at the Sao Paulo Zoological Park Foundation in Brazil.</title>
        <authorList>
            <person name="Romagnoli C.L."/>
            <person name="Conceicao E.C."/>
            <person name="Machado E."/>
            <person name="Barreto L.B.P.F."/>
            <person name="Sharma A."/>
            <person name="Silva N.M."/>
            <person name="Marques L.E."/>
            <person name="Juliana M.A."/>
            <person name="Lourenco M.C.S."/>
            <person name="Digiampietri L.A."/>
            <person name="Suffys P.N."/>
            <person name="Viana-Niero C."/>
        </authorList>
    </citation>
    <scope>NUCLEOTIDE SEQUENCE [LARGE SCALE GENOMIC DNA]</scope>
    <source>
        <strain evidence="6 7">MYC340</strain>
    </source>
</reference>
<protein>
    <submittedName>
        <fullName evidence="6">TetR/AcrR family transcriptional regulator</fullName>
    </submittedName>
</protein>
<dbReference type="SUPFAM" id="SSF48498">
    <property type="entry name" value="Tetracyclin repressor-like, C-terminal domain"/>
    <property type="match status" value="1"/>
</dbReference>
<dbReference type="PANTHER" id="PTHR47506">
    <property type="entry name" value="TRANSCRIPTIONAL REGULATORY PROTEIN"/>
    <property type="match status" value="1"/>
</dbReference>
<organism evidence="6 7">
    <name type="scientific">[Mycobacterium] nativiensis</name>
    <dbReference type="NCBI Taxonomy" id="2855503"/>
    <lineage>
        <taxon>Bacteria</taxon>
        <taxon>Bacillati</taxon>
        <taxon>Actinomycetota</taxon>
        <taxon>Actinomycetes</taxon>
        <taxon>Mycobacteriales</taxon>
        <taxon>Mycobacteriaceae</taxon>
        <taxon>Mycolicibacter</taxon>
    </lineage>
</organism>
<dbReference type="InterPro" id="IPR036271">
    <property type="entry name" value="Tet_transcr_reg_TetR-rel_C_sf"/>
</dbReference>
<evidence type="ECO:0000259" key="5">
    <source>
        <dbReference type="PROSITE" id="PS50977"/>
    </source>
</evidence>
<feature type="DNA-binding region" description="H-T-H motif" evidence="4">
    <location>
        <begin position="47"/>
        <end position="66"/>
    </location>
</feature>
<evidence type="ECO:0000256" key="2">
    <source>
        <dbReference type="ARBA" id="ARBA00023125"/>
    </source>
</evidence>
<name>A0ABU5XXM3_9MYCO</name>
<keyword evidence="1" id="KW-0805">Transcription regulation</keyword>
<dbReference type="Gene3D" id="1.10.357.10">
    <property type="entry name" value="Tetracycline Repressor, domain 2"/>
    <property type="match status" value="1"/>
</dbReference>
<evidence type="ECO:0000313" key="6">
    <source>
        <dbReference type="EMBL" id="MEB3032729.1"/>
    </source>
</evidence>
<dbReference type="PANTHER" id="PTHR47506:SF1">
    <property type="entry name" value="HTH-TYPE TRANSCRIPTIONAL REGULATOR YJDC"/>
    <property type="match status" value="1"/>
</dbReference>
<dbReference type="SUPFAM" id="SSF46689">
    <property type="entry name" value="Homeodomain-like"/>
    <property type="match status" value="1"/>
</dbReference>
<dbReference type="InterPro" id="IPR009057">
    <property type="entry name" value="Homeodomain-like_sf"/>
</dbReference>
<dbReference type="Pfam" id="PF00440">
    <property type="entry name" value="TetR_N"/>
    <property type="match status" value="1"/>
</dbReference>
<evidence type="ECO:0000256" key="4">
    <source>
        <dbReference type="PROSITE-ProRule" id="PRU00335"/>
    </source>
</evidence>
<dbReference type="EMBL" id="JAYJJU010000012">
    <property type="protein sequence ID" value="MEB3032729.1"/>
    <property type="molecule type" value="Genomic_DNA"/>
</dbReference>
<proteinExistence type="predicted"/>
<evidence type="ECO:0000313" key="7">
    <source>
        <dbReference type="Proteomes" id="UP001298593"/>
    </source>
</evidence>
<accession>A0ABU5XXM3</accession>
<gene>
    <name evidence="6" type="ORF">KV113_14305</name>
</gene>
<feature type="domain" description="HTH tetR-type" evidence="5">
    <location>
        <begin position="24"/>
        <end position="84"/>
    </location>
</feature>
<keyword evidence="2 4" id="KW-0238">DNA-binding</keyword>
<dbReference type="PROSITE" id="PS50977">
    <property type="entry name" value="HTH_TETR_2"/>
    <property type="match status" value="1"/>
</dbReference>
<dbReference type="InterPro" id="IPR001647">
    <property type="entry name" value="HTH_TetR"/>
</dbReference>